<proteinExistence type="predicted"/>
<keyword evidence="1" id="KW-0732">Signal</keyword>
<evidence type="ECO:0000313" key="3">
    <source>
        <dbReference type="Proteomes" id="UP000288805"/>
    </source>
</evidence>
<dbReference type="AlphaFoldDB" id="A0A438KCP4"/>
<organism evidence="2 3">
    <name type="scientific">Vitis vinifera</name>
    <name type="common">Grape</name>
    <dbReference type="NCBI Taxonomy" id="29760"/>
    <lineage>
        <taxon>Eukaryota</taxon>
        <taxon>Viridiplantae</taxon>
        <taxon>Streptophyta</taxon>
        <taxon>Embryophyta</taxon>
        <taxon>Tracheophyta</taxon>
        <taxon>Spermatophyta</taxon>
        <taxon>Magnoliopsida</taxon>
        <taxon>eudicotyledons</taxon>
        <taxon>Gunneridae</taxon>
        <taxon>Pentapetalae</taxon>
        <taxon>rosids</taxon>
        <taxon>Vitales</taxon>
        <taxon>Vitaceae</taxon>
        <taxon>Viteae</taxon>
        <taxon>Vitis</taxon>
    </lineage>
</organism>
<evidence type="ECO:0000256" key="1">
    <source>
        <dbReference type="SAM" id="SignalP"/>
    </source>
</evidence>
<feature type="chain" id="PRO_5019421839" evidence="1">
    <location>
        <begin position="21"/>
        <end position="249"/>
    </location>
</feature>
<reference evidence="2 3" key="1">
    <citation type="journal article" date="2018" name="PLoS Genet.">
        <title>Population sequencing reveals clonal diversity and ancestral inbreeding in the grapevine cultivar Chardonnay.</title>
        <authorList>
            <person name="Roach M.J."/>
            <person name="Johnson D.L."/>
            <person name="Bohlmann J."/>
            <person name="van Vuuren H.J."/>
            <person name="Jones S.J."/>
            <person name="Pretorius I.S."/>
            <person name="Schmidt S.A."/>
            <person name="Borneman A.R."/>
        </authorList>
    </citation>
    <scope>NUCLEOTIDE SEQUENCE [LARGE SCALE GENOMIC DNA]</scope>
    <source>
        <strain evidence="3">cv. Chardonnay</strain>
        <tissue evidence="2">Leaf</tissue>
    </source>
</reference>
<comment type="caution">
    <text evidence="2">The sequence shown here is derived from an EMBL/GenBank/DDBJ whole genome shotgun (WGS) entry which is preliminary data.</text>
</comment>
<dbReference type="Proteomes" id="UP000288805">
    <property type="component" value="Unassembled WGS sequence"/>
</dbReference>
<protein>
    <submittedName>
        <fullName evidence="2">Uncharacterized protein</fullName>
    </submittedName>
</protein>
<evidence type="ECO:0000313" key="2">
    <source>
        <dbReference type="EMBL" id="RVX18950.1"/>
    </source>
</evidence>
<accession>A0A438KCP4</accession>
<gene>
    <name evidence="2" type="ORF">CK203_006879</name>
</gene>
<feature type="signal peptide" evidence="1">
    <location>
        <begin position="1"/>
        <end position="20"/>
    </location>
</feature>
<dbReference type="EMBL" id="QGNW01000010">
    <property type="protein sequence ID" value="RVX18950.1"/>
    <property type="molecule type" value="Genomic_DNA"/>
</dbReference>
<sequence length="249" mass="27201">MLPRLSSLLANSILANGALCAGIVLPNDFRIFPRVTQPTHIELLNALGIEVRSCEGSLYRCPQLEGWFAHVWAVKWLLYREGGSYAGQSVSAPIVSSLDFFDCPFGELLKSKARSNPDKMLIFASLLEERIPVGWLVKCSSIGDCNRSPTPEPDDVRLRQLAESTILFYLILHAGRVFGNILARSQPLPGLSWTALVGIIPNSLNSMAHCSILPVKSGLCRILRRVDRLTRSPGGLENRAGAFGSTSKG</sequence>
<name>A0A438KCP4_VITVI</name>